<accession>A0ABP0WMT4</accession>
<evidence type="ECO:0008006" key="4">
    <source>
        <dbReference type="Google" id="ProtNLM"/>
    </source>
</evidence>
<evidence type="ECO:0000313" key="3">
    <source>
        <dbReference type="Proteomes" id="UP001497444"/>
    </source>
</evidence>
<name>A0ABP0WMT4_9BRYO</name>
<organism evidence="2 3">
    <name type="scientific">Sphagnum jensenii</name>
    <dbReference type="NCBI Taxonomy" id="128206"/>
    <lineage>
        <taxon>Eukaryota</taxon>
        <taxon>Viridiplantae</taxon>
        <taxon>Streptophyta</taxon>
        <taxon>Embryophyta</taxon>
        <taxon>Bryophyta</taxon>
        <taxon>Sphagnophytina</taxon>
        <taxon>Sphagnopsida</taxon>
        <taxon>Sphagnales</taxon>
        <taxon>Sphagnaceae</taxon>
        <taxon>Sphagnum</taxon>
    </lineage>
</organism>
<evidence type="ECO:0000313" key="2">
    <source>
        <dbReference type="EMBL" id="CAK9268192.1"/>
    </source>
</evidence>
<keyword evidence="3" id="KW-1185">Reference proteome</keyword>
<keyword evidence="1" id="KW-0472">Membrane</keyword>
<feature type="transmembrane region" description="Helical" evidence="1">
    <location>
        <begin position="69"/>
        <end position="87"/>
    </location>
</feature>
<feature type="transmembrane region" description="Helical" evidence="1">
    <location>
        <begin position="38"/>
        <end position="62"/>
    </location>
</feature>
<reference evidence="2 3" key="1">
    <citation type="submission" date="2024-02" db="EMBL/GenBank/DDBJ databases">
        <authorList>
            <consortium name="ELIXIR-Norway"/>
            <consortium name="Elixir Norway"/>
        </authorList>
    </citation>
    <scope>NUCLEOTIDE SEQUENCE [LARGE SCALE GENOMIC DNA]</scope>
</reference>
<gene>
    <name evidence="2" type="ORF">CSSPJE1EN1_LOCUS13670</name>
</gene>
<protein>
    <recommendedName>
        <fullName evidence="4">NADH dehydrogenase subunit 6</fullName>
    </recommendedName>
</protein>
<feature type="transmembrane region" description="Helical" evidence="1">
    <location>
        <begin position="93"/>
        <end position="115"/>
    </location>
</feature>
<sequence length="161" mass="18869">MCFTFFFSILLCSFLFLEFPSCFIPTTTSVLFMCMLWFYYYFAFTYVLILLMCLLQLCLCVYFDFIHAFLPHIHFCVTPSTSLLHLFQLNLLLFLFFGFIPTSIFQLCSCICSYITSPTSNMCMFQLHFCVCSNFVLTCLLPCHHYVQVLSNLLLLNSYLA</sequence>
<evidence type="ECO:0000256" key="1">
    <source>
        <dbReference type="SAM" id="Phobius"/>
    </source>
</evidence>
<keyword evidence="1" id="KW-0812">Transmembrane</keyword>
<feature type="transmembrane region" description="Helical" evidence="1">
    <location>
        <begin position="127"/>
        <end position="147"/>
    </location>
</feature>
<keyword evidence="1" id="KW-1133">Transmembrane helix</keyword>
<proteinExistence type="predicted"/>
<dbReference type="EMBL" id="OZ020097">
    <property type="protein sequence ID" value="CAK9268192.1"/>
    <property type="molecule type" value="Genomic_DNA"/>
</dbReference>
<dbReference type="Proteomes" id="UP001497444">
    <property type="component" value="Chromosome 2"/>
</dbReference>